<dbReference type="InterPro" id="IPR014881">
    <property type="entry name" value="NOB1_Zn-bd"/>
</dbReference>
<comment type="caution">
    <text evidence="13">The sequence shown here is derived from an EMBL/GenBank/DDBJ whole genome shotgun (WGS) entry which is preliminary data.</text>
</comment>
<feature type="compositionally biased region" description="Basic and acidic residues" evidence="10">
    <location>
        <begin position="436"/>
        <end position="479"/>
    </location>
</feature>
<feature type="domain" description="Nin one binding (NOB1) Zn-ribbon-like" evidence="11">
    <location>
        <begin position="376"/>
        <end position="442"/>
    </location>
</feature>
<evidence type="ECO:0000256" key="10">
    <source>
        <dbReference type="SAM" id="MobiDB-lite"/>
    </source>
</evidence>
<evidence type="ECO:0000256" key="6">
    <source>
        <dbReference type="ARBA" id="ARBA00022833"/>
    </source>
</evidence>
<accession>A0AAP0BNX4</accession>
<evidence type="ECO:0000256" key="2">
    <source>
        <dbReference type="ARBA" id="ARBA00005858"/>
    </source>
</evidence>
<evidence type="ECO:0000256" key="8">
    <source>
        <dbReference type="PIRNR" id="PIRNR037125"/>
    </source>
</evidence>
<dbReference type="GO" id="GO:0030688">
    <property type="term" value="C:preribosome, small subunit precursor"/>
    <property type="evidence" value="ECO:0007669"/>
    <property type="project" value="TreeGrafter"/>
</dbReference>
<dbReference type="InterPro" id="IPR017117">
    <property type="entry name" value="Nob1_euk"/>
</dbReference>
<dbReference type="Pfam" id="PF17146">
    <property type="entry name" value="PIN_6"/>
    <property type="match status" value="1"/>
</dbReference>
<evidence type="ECO:0000256" key="1">
    <source>
        <dbReference type="ARBA" id="ARBA00004123"/>
    </source>
</evidence>
<dbReference type="GO" id="GO:0046872">
    <property type="term" value="F:metal ion binding"/>
    <property type="evidence" value="ECO:0007669"/>
    <property type="project" value="UniProtKB-UniRule"/>
</dbReference>
<proteinExistence type="inferred from homology"/>
<keyword evidence="5" id="KW-0378">Hydrolase</keyword>
<dbReference type="EMBL" id="JBBWWQ010000005">
    <property type="protein sequence ID" value="KAK8946462.1"/>
    <property type="molecule type" value="Genomic_DNA"/>
</dbReference>
<comment type="similarity">
    <text evidence="2 8">Belongs to the NOB1 family.</text>
</comment>
<dbReference type="CDD" id="cd09876">
    <property type="entry name" value="PIN_Nob1-like"/>
    <property type="match status" value="1"/>
</dbReference>
<evidence type="ECO:0000259" key="11">
    <source>
        <dbReference type="Pfam" id="PF08772"/>
    </source>
</evidence>
<feature type="binding site" evidence="9">
    <location>
        <position position="386"/>
    </location>
    <ligand>
        <name>Zn(2+)</name>
        <dbReference type="ChEBI" id="CHEBI:29105"/>
    </ligand>
</feature>
<keyword evidence="3" id="KW-0540">Nuclease</keyword>
<dbReference type="AlphaFoldDB" id="A0AAP0BNX4"/>
<dbReference type="GO" id="GO:0031981">
    <property type="term" value="C:nuclear lumen"/>
    <property type="evidence" value="ECO:0007669"/>
    <property type="project" value="UniProtKB-ARBA"/>
</dbReference>
<evidence type="ECO:0000256" key="5">
    <source>
        <dbReference type="ARBA" id="ARBA00022801"/>
    </source>
</evidence>
<evidence type="ECO:0000256" key="4">
    <source>
        <dbReference type="ARBA" id="ARBA00022723"/>
    </source>
</evidence>
<dbReference type="InterPro" id="IPR033411">
    <property type="entry name" value="Ribonuclease_PIN"/>
</dbReference>
<dbReference type="Gene3D" id="6.20.210.10">
    <property type="entry name" value="Nin one binding (NOB1), Zn-ribbon-like"/>
    <property type="match status" value="1"/>
</dbReference>
<evidence type="ECO:0000256" key="7">
    <source>
        <dbReference type="ARBA" id="ARBA00023242"/>
    </source>
</evidence>
<evidence type="ECO:0000313" key="14">
    <source>
        <dbReference type="Proteomes" id="UP001418222"/>
    </source>
</evidence>
<evidence type="ECO:0008006" key="15">
    <source>
        <dbReference type="Google" id="ProtNLM"/>
    </source>
</evidence>
<dbReference type="Pfam" id="PF08772">
    <property type="entry name" value="Zn_ribbon_NOB1"/>
    <property type="match status" value="1"/>
</dbReference>
<feature type="binding site" evidence="9">
    <location>
        <position position="389"/>
    </location>
    <ligand>
        <name>Zn(2+)</name>
        <dbReference type="ChEBI" id="CHEBI:29105"/>
    </ligand>
</feature>
<name>A0AAP0BNX4_9ASPA</name>
<evidence type="ECO:0000313" key="13">
    <source>
        <dbReference type="EMBL" id="KAK8946462.1"/>
    </source>
</evidence>
<evidence type="ECO:0000256" key="3">
    <source>
        <dbReference type="ARBA" id="ARBA00022722"/>
    </source>
</evidence>
<keyword evidence="4 8" id="KW-0479">Metal-binding</keyword>
<dbReference type="GO" id="GO:0005737">
    <property type="term" value="C:cytoplasm"/>
    <property type="evidence" value="ECO:0007669"/>
    <property type="project" value="UniProtKB-ARBA"/>
</dbReference>
<keyword evidence="6 8" id="KW-0862">Zinc</keyword>
<dbReference type="SUPFAM" id="SSF144206">
    <property type="entry name" value="NOB1 zinc finger-like"/>
    <property type="match status" value="1"/>
</dbReference>
<keyword evidence="14" id="KW-1185">Reference proteome</keyword>
<dbReference type="GO" id="GO:0030490">
    <property type="term" value="P:maturation of SSU-rRNA"/>
    <property type="evidence" value="ECO:0007669"/>
    <property type="project" value="TreeGrafter"/>
</dbReference>
<dbReference type="InterPro" id="IPR036283">
    <property type="entry name" value="NOB1_Zf-like_sf"/>
</dbReference>
<comment type="subcellular location">
    <subcellularLocation>
        <location evidence="1">Nucleus</location>
    </subcellularLocation>
</comment>
<dbReference type="GO" id="GO:0016787">
    <property type="term" value="F:hydrolase activity"/>
    <property type="evidence" value="ECO:0007669"/>
    <property type="project" value="UniProtKB-KW"/>
</dbReference>
<dbReference type="Proteomes" id="UP001418222">
    <property type="component" value="Unassembled WGS sequence"/>
</dbReference>
<sequence>MEADTPLSLPDSTLQPPPASLWSTIVQKNLSPAPPVQNCVFADCKSRNGISVAVVDSSAIIHGDKLTGLADRFVSVREVVEEIRDPVSRQRITRLPFLVEIMEPSPEAIKKVVKFAKETGDLHTLSDVDLKLIALTYMLESQIHGTDHLRTKPPLFHTINVKSLPEIQLPGWGDNVPNLAEWEALEQVIDGDLIGDSKILPLKDLDDNVIPTTTKAVFEAADDHHLIYRHKKIYFPKREIKFEGKKMLSDGVDASNGENIDETDEWHPAVSRSTHRRYLRRKARRESRVEDKGNDRLVEEDELDKNDVEAINFVGSSVSSIFDQMTLGNNILADDDSLLMRSLSDSTIACITSDYAMQNVILQIGLRLLASGGMQIHQLHRWVLKCHACNNVTQEIGKIFCPKCGNGGTLRKVSVTVGENGILLASRRQRIILRGTKQDASKAHKEESAARAHTEDVTSRDLEEEVVSRAREEEHATGA</sequence>
<protein>
    <recommendedName>
        <fullName evidence="15">RNA-binding protein NOB1</fullName>
    </recommendedName>
</protein>
<keyword evidence="7 8" id="KW-0539">Nucleus</keyword>
<evidence type="ECO:0000259" key="12">
    <source>
        <dbReference type="Pfam" id="PF17146"/>
    </source>
</evidence>
<dbReference type="PANTHER" id="PTHR12814:SF2">
    <property type="entry name" value="RNA-BINDING PROTEIN NOB1"/>
    <property type="match status" value="1"/>
</dbReference>
<evidence type="ECO:0000256" key="9">
    <source>
        <dbReference type="PIRSR" id="PIRSR037125-1"/>
    </source>
</evidence>
<dbReference type="PIRSF" id="PIRSF037125">
    <property type="entry name" value="D-site_20S_pre-rRNA_nuclease"/>
    <property type="match status" value="1"/>
</dbReference>
<gene>
    <name evidence="13" type="ORF">KSP39_PZI006356</name>
</gene>
<reference evidence="13 14" key="1">
    <citation type="journal article" date="2022" name="Nat. Plants">
        <title>Genomes of leafy and leafless Platanthera orchids illuminate the evolution of mycoheterotrophy.</title>
        <authorList>
            <person name="Li M.H."/>
            <person name="Liu K.W."/>
            <person name="Li Z."/>
            <person name="Lu H.C."/>
            <person name="Ye Q.L."/>
            <person name="Zhang D."/>
            <person name="Wang J.Y."/>
            <person name="Li Y.F."/>
            <person name="Zhong Z.M."/>
            <person name="Liu X."/>
            <person name="Yu X."/>
            <person name="Liu D.K."/>
            <person name="Tu X.D."/>
            <person name="Liu B."/>
            <person name="Hao Y."/>
            <person name="Liao X.Y."/>
            <person name="Jiang Y.T."/>
            <person name="Sun W.H."/>
            <person name="Chen J."/>
            <person name="Chen Y.Q."/>
            <person name="Ai Y."/>
            <person name="Zhai J.W."/>
            <person name="Wu S.S."/>
            <person name="Zhou Z."/>
            <person name="Hsiao Y.Y."/>
            <person name="Wu W.L."/>
            <person name="Chen Y.Y."/>
            <person name="Lin Y.F."/>
            <person name="Hsu J.L."/>
            <person name="Li C.Y."/>
            <person name="Wang Z.W."/>
            <person name="Zhao X."/>
            <person name="Zhong W.Y."/>
            <person name="Ma X.K."/>
            <person name="Ma L."/>
            <person name="Huang J."/>
            <person name="Chen G.Z."/>
            <person name="Huang M.Z."/>
            <person name="Huang L."/>
            <person name="Peng D.H."/>
            <person name="Luo Y.B."/>
            <person name="Zou S.Q."/>
            <person name="Chen S.P."/>
            <person name="Lan S."/>
            <person name="Tsai W.C."/>
            <person name="Van de Peer Y."/>
            <person name="Liu Z.J."/>
        </authorList>
    </citation>
    <scope>NUCLEOTIDE SEQUENCE [LARGE SCALE GENOMIC DNA]</scope>
    <source>
        <strain evidence="13">Lor287</strain>
    </source>
</reference>
<feature type="domain" description="Ribonuclease PIN" evidence="12">
    <location>
        <begin position="54"/>
        <end position="139"/>
    </location>
</feature>
<dbReference type="InterPro" id="IPR039907">
    <property type="entry name" value="NOB1"/>
</dbReference>
<feature type="binding site" evidence="9">
    <location>
        <position position="404"/>
    </location>
    <ligand>
        <name>Zn(2+)</name>
        <dbReference type="ChEBI" id="CHEBI:29105"/>
    </ligand>
</feature>
<dbReference type="GO" id="GO:0004521">
    <property type="term" value="F:RNA endonuclease activity"/>
    <property type="evidence" value="ECO:0007669"/>
    <property type="project" value="UniProtKB-UniRule"/>
</dbReference>
<dbReference type="Gene3D" id="3.40.50.1010">
    <property type="entry name" value="5'-nuclease"/>
    <property type="match status" value="1"/>
</dbReference>
<feature type="binding site" evidence="9">
    <location>
        <position position="401"/>
    </location>
    <ligand>
        <name>Zn(2+)</name>
        <dbReference type="ChEBI" id="CHEBI:29105"/>
    </ligand>
</feature>
<feature type="region of interest" description="Disordered" evidence="10">
    <location>
        <begin position="435"/>
        <end position="479"/>
    </location>
</feature>
<dbReference type="PANTHER" id="PTHR12814">
    <property type="entry name" value="RNA-BINDING PROTEIN NOB1"/>
    <property type="match status" value="1"/>
</dbReference>
<dbReference type="FunFam" id="3.40.50.1010:FF:000020">
    <property type="entry name" value="20S-pre-rRNA D-site endonuclease NOB1"/>
    <property type="match status" value="1"/>
</dbReference>
<organism evidence="13 14">
    <name type="scientific">Platanthera zijinensis</name>
    <dbReference type="NCBI Taxonomy" id="2320716"/>
    <lineage>
        <taxon>Eukaryota</taxon>
        <taxon>Viridiplantae</taxon>
        <taxon>Streptophyta</taxon>
        <taxon>Embryophyta</taxon>
        <taxon>Tracheophyta</taxon>
        <taxon>Spermatophyta</taxon>
        <taxon>Magnoliopsida</taxon>
        <taxon>Liliopsida</taxon>
        <taxon>Asparagales</taxon>
        <taxon>Orchidaceae</taxon>
        <taxon>Orchidoideae</taxon>
        <taxon>Orchideae</taxon>
        <taxon>Orchidinae</taxon>
        <taxon>Platanthera</taxon>
    </lineage>
</organism>